<dbReference type="AlphaFoldDB" id="A0A1R1PQ07"/>
<dbReference type="OrthoDB" id="6380398at2759"/>
<dbReference type="Proteomes" id="UP000188320">
    <property type="component" value="Unassembled WGS sequence"/>
</dbReference>
<proteinExistence type="predicted"/>
<dbReference type="Gene3D" id="2.40.10.10">
    <property type="entry name" value="Trypsin-like serine proteases"/>
    <property type="match status" value="1"/>
</dbReference>
<evidence type="ECO:0000256" key="1">
    <source>
        <dbReference type="SAM" id="MobiDB-lite"/>
    </source>
</evidence>
<keyword evidence="2" id="KW-0732">Signal</keyword>
<dbReference type="InterPro" id="IPR043504">
    <property type="entry name" value="Peptidase_S1_PA_chymotrypsin"/>
</dbReference>
<dbReference type="PANTHER" id="PTHR24260">
    <property type="match status" value="1"/>
</dbReference>
<accession>A0A1R1PQ07</accession>
<dbReference type="Pfam" id="PF00089">
    <property type="entry name" value="Trypsin"/>
    <property type="match status" value="1"/>
</dbReference>
<dbReference type="InterPro" id="IPR051333">
    <property type="entry name" value="CLIP_Serine_Protease"/>
</dbReference>
<keyword evidence="5" id="KW-1185">Reference proteome</keyword>
<evidence type="ECO:0000313" key="4">
    <source>
        <dbReference type="EMBL" id="OMH83021.1"/>
    </source>
</evidence>
<protein>
    <recommendedName>
        <fullName evidence="3">Peptidase S1 domain-containing protein</fullName>
    </recommendedName>
</protein>
<comment type="caution">
    <text evidence="4">The sequence shown here is derived from an EMBL/GenBank/DDBJ whole genome shotgun (WGS) entry which is preliminary data.</text>
</comment>
<dbReference type="InterPro" id="IPR001254">
    <property type="entry name" value="Trypsin_dom"/>
</dbReference>
<feature type="signal peptide" evidence="2">
    <location>
        <begin position="1"/>
        <end position="15"/>
    </location>
</feature>
<feature type="chain" id="PRO_5012209905" description="Peptidase S1 domain-containing protein" evidence="2">
    <location>
        <begin position="16"/>
        <end position="337"/>
    </location>
</feature>
<feature type="region of interest" description="Disordered" evidence="1">
    <location>
        <begin position="286"/>
        <end position="311"/>
    </location>
</feature>
<evidence type="ECO:0000259" key="3">
    <source>
        <dbReference type="PROSITE" id="PS50240"/>
    </source>
</evidence>
<sequence>MFFRTLLLLPVLASAQVFDSKPVRYFLKANTFDNTVGVCVAVAVSRNVLLTTADCVTASHQKSLLNTTQIVFGTGNPASDISSISGDPGSLTSLYSTGGYSPSKVMAHENYNPLTKSDNIALMFIDGAGVSTFYKIPSTIPGENVRVGAGGYGQLTSSGTTPAASFVSGELTILSQSACGKLWTPYKDNGDRIVCASSSSDFCNMDGVMFGIDRTTKTQYLIGLGNFIGSPGQSTGGSCKVKKSAIFFTLPQFYADWIFQNAGLAKASFYTTSPISLPAESQTSSVTKSAPATTSSPVEVKKNITSSSNSPKSTKLTGVFVHLFVVLVSSLILAHRL</sequence>
<name>A0A1R1PQ07_ZANCU</name>
<evidence type="ECO:0000313" key="5">
    <source>
        <dbReference type="Proteomes" id="UP000188320"/>
    </source>
</evidence>
<reference evidence="5" key="1">
    <citation type="submission" date="2017-01" db="EMBL/GenBank/DDBJ databases">
        <authorList>
            <person name="Wang Y."/>
            <person name="White M."/>
            <person name="Kvist S."/>
            <person name="Moncalvo J.-M."/>
        </authorList>
    </citation>
    <scope>NUCLEOTIDE SEQUENCE [LARGE SCALE GENOMIC DNA]</scope>
    <source>
        <strain evidence="5">COL-18-3</strain>
    </source>
</reference>
<dbReference type="PROSITE" id="PS50240">
    <property type="entry name" value="TRYPSIN_DOM"/>
    <property type="match status" value="1"/>
</dbReference>
<dbReference type="SUPFAM" id="SSF50494">
    <property type="entry name" value="Trypsin-like serine proteases"/>
    <property type="match status" value="1"/>
</dbReference>
<dbReference type="InterPro" id="IPR009003">
    <property type="entry name" value="Peptidase_S1_PA"/>
</dbReference>
<dbReference type="PANTHER" id="PTHR24260:SF132">
    <property type="entry name" value="PEPTIDASE S1 DOMAIN-CONTAINING PROTEIN"/>
    <property type="match status" value="1"/>
</dbReference>
<dbReference type="GO" id="GO:0004252">
    <property type="term" value="F:serine-type endopeptidase activity"/>
    <property type="evidence" value="ECO:0007669"/>
    <property type="project" value="InterPro"/>
</dbReference>
<gene>
    <name evidence="4" type="ORF">AX774_g3474</name>
</gene>
<dbReference type="EMBL" id="LSSK01000531">
    <property type="protein sequence ID" value="OMH83021.1"/>
    <property type="molecule type" value="Genomic_DNA"/>
</dbReference>
<feature type="domain" description="Peptidase S1" evidence="3">
    <location>
        <begin position="11"/>
        <end position="263"/>
    </location>
</feature>
<organism evidence="4 5">
    <name type="scientific">Zancudomyces culisetae</name>
    <name type="common">Gut fungus</name>
    <name type="synonym">Smittium culisetae</name>
    <dbReference type="NCBI Taxonomy" id="1213189"/>
    <lineage>
        <taxon>Eukaryota</taxon>
        <taxon>Fungi</taxon>
        <taxon>Fungi incertae sedis</taxon>
        <taxon>Zoopagomycota</taxon>
        <taxon>Kickxellomycotina</taxon>
        <taxon>Harpellomycetes</taxon>
        <taxon>Harpellales</taxon>
        <taxon>Legeriomycetaceae</taxon>
        <taxon>Zancudomyces</taxon>
    </lineage>
</organism>
<dbReference type="GO" id="GO:0006508">
    <property type="term" value="P:proteolysis"/>
    <property type="evidence" value="ECO:0007669"/>
    <property type="project" value="InterPro"/>
</dbReference>
<evidence type="ECO:0000256" key="2">
    <source>
        <dbReference type="SAM" id="SignalP"/>
    </source>
</evidence>